<gene>
    <name evidence="2" type="ORF">NOCA2330001</name>
</gene>
<evidence type="ECO:0000313" key="2">
    <source>
        <dbReference type="EMBL" id="CUR56260.1"/>
    </source>
</evidence>
<feature type="region of interest" description="Disordered" evidence="1">
    <location>
        <begin position="82"/>
        <end position="112"/>
    </location>
</feature>
<organism evidence="2">
    <name type="scientific">metagenome</name>
    <dbReference type="NCBI Taxonomy" id="256318"/>
    <lineage>
        <taxon>unclassified sequences</taxon>
        <taxon>metagenomes</taxon>
    </lineage>
</organism>
<sequence length="112" mass="11799">MHVEVPVEGEGAELALRVTMTGIAAFHVHGGWGYGRWDCTPEGDEPAASLSCTLAVAGTTDDFAIDVVPTVPGEAWLSFDLTPEGALDPEPDNNQAAVRVGELSPESPRRRG</sequence>
<dbReference type="EMBL" id="CZKA01000027">
    <property type="protein sequence ID" value="CUR56260.1"/>
    <property type="molecule type" value="Genomic_DNA"/>
</dbReference>
<accession>A0A2P2C2M9</accession>
<dbReference type="AlphaFoldDB" id="A0A2P2C2M9"/>
<reference evidence="2" key="1">
    <citation type="submission" date="2015-08" db="EMBL/GenBank/DDBJ databases">
        <authorList>
            <person name="Babu N.S."/>
            <person name="Beckwith C.J."/>
            <person name="Beseler K.G."/>
            <person name="Brison A."/>
            <person name="Carone J.V."/>
            <person name="Caskin T.P."/>
            <person name="Diamond M."/>
            <person name="Durham M.E."/>
            <person name="Foxe J.M."/>
            <person name="Go M."/>
            <person name="Henderson B.A."/>
            <person name="Jones I.B."/>
            <person name="McGettigan J.A."/>
            <person name="Micheletti S.J."/>
            <person name="Nasrallah M.E."/>
            <person name="Ortiz D."/>
            <person name="Piller C.R."/>
            <person name="Privatt S.R."/>
            <person name="Schneider S.L."/>
            <person name="Sharp S."/>
            <person name="Smith T.C."/>
            <person name="Stanton J.D."/>
            <person name="Ullery H.E."/>
            <person name="Wilson R.J."/>
            <person name="Serrano M.G."/>
            <person name="Buck G."/>
            <person name="Lee V."/>
            <person name="Wang Y."/>
            <person name="Carvalho R."/>
            <person name="Voegtly L."/>
            <person name="Shi R."/>
            <person name="Duckworth R."/>
            <person name="Johnson A."/>
            <person name="Loviza R."/>
            <person name="Walstead R."/>
            <person name="Shah Z."/>
            <person name="Kiflezghi M."/>
            <person name="Wade K."/>
            <person name="Ball S.L."/>
            <person name="Bradley K.W."/>
            <person name="Asai D.J."/>
            <person name="Bowman C.A."/>
            <person name="Russell D.A."/>
            <person name="Pope W.H."/>
            <person name="Jacobs-Sera D."/>
            <person name="Hendrix R.W."/>
            <person name="Hatfull G.F."/>
        </authorList>
    </citation>
    <scope>NUCLEOTIDE SEQUENCE</scope>
</reference>
<name>A0A2P2C2M9_9ZZZZ</name>
<evidence type="ECO:0000256" key="1">
    <source>
        <dbReference type="SAM" id="MobiDB-lite"/>
    </source>
</evidence>
<proteinExistence type="predicted"/>
<protein>
    <submittedName>
        <fullName evidence="2">Uncharacterized protein</fullName>
    </submittedName>
</protein>